<comment type="caution">
    <text evidence="11">The sequence shown here is derived from an EMBL/GenBank/DDBJ whole genome shotgun (WGS) entry which is preliminary data.</text>
</comment>
<dbReference type="GO" id="GO:0019354">
    <property type="term" value="P:siroheme biosynthetic process"/>
    <property type="evidence" value="ECO:0007669"/>
    <property type="project" value="InterPro"/>
</dbReference>
<evidence type="ECO:0000256" key="1">
    <source>
        <dbReference type="ARBA" id="ARBA00012162"/>
    </source>
</evidence>
<dbReference type="InterPro" id="IPR035996">
    <property type="entry name" value="4pyrrol_Methylase_sf"/>
</dbReference>
<evidence type="ECO:0000256" key="6">
    <source>
        <dbReference type="ARBA" id="ARBA00023444"/>
    </source>
</evidence>
<dbReference type="FunFam" id="3.40.1010.10:FF:000001">
    <property type="entry name" value="Siroheme synthase"/>
    <property type="match status" value="1"/>
</dbReference>
<keyword evidence="2 8" id="KW-0489">Methyltransferase</keyword>
<keyword evidence="5" id="KW-0627">Porphyrin biosynthesis</keyword>
<organism evidence="11 12">
    <name type="scientific">Dendronalium phyllosphericum CENA369</name>
    <dbReference type="NCBI Taxonomy" id="1725256"/>
    <lineage>
        <taxon>Bacteria</taxon>
        <taxon>Bacillati</taxon>
        <taxon>Cyanobacteriota</taxon>
        <taxon>Cyanophyceae</taxon>
        <taxon>Nostocales</taxon>
        <taxon>Nostocaceae</taxon>
        <taxon>Dendronalium</taxon>
        <taxon>Dendronalium phyllosphericum</taxon>
    </lineage>
</organism>
<dbReference type="PROSITE" id="PS00839">
    <property type="entry name" value="SUMT_1"/>
    <property type="match status" value="1"/>
</dbReference>
<dbReference type="InterPro" id="IPR000878">
    <property type="entry name" value="4pyrrol_Mease"/>
</dbReference>
<evidence type="ECO:0000256" key="5">
    <source>
        <dbReference type="ARBA" id="ARBA00023244"/>
    </source>
</evidence>
<dbReference type="PANTHER" id="PTHR45790:SF3">
    <property type="entry name" value="S-ADENOSYL-L-METHIONINE-DEPENDENT UROPORPHYRINOGEN III METHYLTRANSFERASE, CHLOROPLASTIC"/>
    <property type="match status" value="1"/>
</dbReference>
<feature type="domain" description="Tetrapyrrole biosynthesis uroporphyrinogen III synthase" evidence="10">
    <location>
        <begin position="288"/>
        <end position="529"/>
    </location>
</feature>
<dbReference type="CDD" id="cd11642">
    <property type="entry name" value="SUMT"/>
    <property type="match status" value="1"/>
</dbReference>
<proteinExistence type="inferred from homology"/>
<comment type="pathway">
    <text evidence="6">Porphyrin-containing compound metabolism.</text>
</comment>
<dbReference type="InterPro" id="IPR050161">
    <property type="entry name" value="Siro_Cobalamin_biosynth"/>
</dbReference>
<dbReference type="Pfam" id="PF02602">
    <property type="entry name" value="HEM4"/>
    <property type="match status" value="1"/>
</dbReference>
<evidence type="ECO:0000256" key="2">
    <source>
        <dbReference type="ARBA" id="ARBA00022603"/>
    </source>
</evidence>
<dbReference type="PANTHER" id="PTHR45790">
    <property type="entry name" value="SIROHEME SYNTHASE-RELATED"/>
    <property type="match status" value="1"/>
</dbReference>
<gene>
    <name evidence="11" type="primary">cobA</name>
    <name evidence="11" type="ORF">I8752_13625</name>
</gene>
<dbReference type="Pfam" id="PF00590">
    <property type="entry name" value="TP_methylase"/>
    <property type="match status" value="1"/>
</dbReference>
<dbReference type="GO" id="GO:0004852">
    <property type="term" value="F:uroporphyrinogen-III synthase activity"/>
    <property type="evidence" value="ECO:0007669"/>
    <property type="project" value="InterPro"/>
</dbReference>
<dbReference type="Gene3D" id="3.40.1010.10">
    <property type="entry name" value="Cobalt-precorrin-4 Transmethylase, Domain 1"/>
    <property type="match status" value="1"/>
</dbReference>
<dbReference type="NCBIfam" id="TIGR01469">
    <property type="entry name" value="cobA_cysG_Cterm"/>
    <property type="match status" value="1"/>
</dbReference>
<evidence type="ECO:0000256" key="7">
    <source>
        <dbReference type="ARBA" id="ARBA00054030"/>
    </source>
</evidence>
<keyword evidence="4" id="KW-0949">S-adenosyl-L-methionine</keyword>
<evidence type="ECO:0000259" key="9">
    <source>
        <dbReference type="Pfam" id="PF00590"/>
    </source>
</evidence>
<dbReference type="SUPFAM" id="SSF53790">
    <property type="entry name" value="Tetrapyrrole methylase"/>
    <property type="match status" value="1"/>
</dbReference>
<dbReference type="AlphaFoldDB" id="A0A8J7I6I1"/>
<dbReference type="InterPro" id="IPR003754">
    <property type="entry name" value="4pyrrol_synth_uPrphyn_synth"/>
</dbReference>
<dbReference type="Proteomes" id="UP000662314">
    <property type="component" value="Unassembled WGS sequence"/>
</dbReference>
<dbReference type="Gene3D" id="3.30.950.10">
    <property type="entry name" value="Methyltransferase, Cobalt-precorrin-4 Transmethylase, Domain 2"/>
    <property type="match status" value="1"/>
</dbReference>
<name>A0A8J7I6I1_9NOST</name>
<dbReference type="EMBL" id="JAECZA010000053">
    <property type="protein sequence ID" value="MBH8574041.1"/>
    <property type="molecule type" value="Genomic_DNA"/>
</dbReference>
<dbReference type="Gene3D" id="3.40.50.10090">
    <property type="match status" value="2"/>
</dbReference>
<evidence type="ECO:0000256" key="3">
    <source>
        <dbReference type="ARBA" id="ARBA00022679"/>
    </source>
</evidence>
<dbReference type="FunFam" id="3.40.50.10090:FF:000001">
    <property type="entry name" value="Bifunctional uroporphyrinogen-III C-methyltransferase/uroporphyrinogen-III synthase"/>
    <property type="match status" value="1"/>
</dbReference>
<keyword evidence="3 8" id="KW-0808">Transferase</keyword>
<sequence>MTKQQGKVYLVGAGPGDVAYLTVKAYNLLGQAQILVYDALVDDRLLQCVPPDCLKLDVGKRRGKPSTPQAEINKLLVKYCQQGKQVIRLKSGDPFIFGRCTSEIEALKASSCEFEVVPGISSALAAPLLAGIPLTDPVLSRCFAVFTAHEVEALDWEALSRLETLVILMGGQHLPEIIHQLLRYGRSRLTPIAIIRWAGTPNQQIWTAQLSNILEQTAGFSLSPVVIVIGEVVGLRNFLQPEKIYFEHSTTAKNPNLPTMSSNSPSSPHLPLTGKTILVTRSSGQSSQFSDRLTASGATVIEMPTLEIGPPSSWDALDNAIANLSDFHWLILTSTNGVDYFFARLNAQAKDTRALANVKIAVVGEKTAQSLKQYGIQPDFIPPDFVADSLVANFPEELLGKKILFPRVESGGRELLVKELTAKGAEVIEVSAYQSSCPSSISPPTKLALQNRTVDVITFASSKTVQFFYQLAGSIFTNHPDGNQSVAVTNGLTGVCIASIGPQTSKTCQSLFGRVDVEAEEYTLDGLTQALVKWAIQTNS</sequence>
<dbReference type="InterPro" id="IPR006366">
    <property type="entry name" value="CobA/CysG_C"/>
</dbReference>
<comment type="function">
    <text evidence="7">Catalyzes the two successive C-2 and C-7 methylation reactions involved in the conversion of uroporphyrinogen III to precorrin-2 via the intermediate formation of precorrin-1. It is a step in the biosynthesis of both cobalamin (vitamin B12) and siroheme.</text>
</comment>
<dbReference type="RefSeq" id="WP_214432860.1">
    <property type="nucleotide sequence ID" value="NZ_CAWPUQ010000288.1"/>
</dbReference>
<dbReference type="InterPro" id="IPR014777">
    <property type="entry name" value="4pyrrole_Mease_sub1"/>
</dbReference>
<dbReference type="SUPFAM" id="SSF69618">
    <property type="entry name" value="HemD-like"/>
    <property type="match status" value="1"/>
</dbReference>
<protein>
    <recommendedName>
        <fullName evidence="1">uroporphyrinogen-III C-methyltransferase</fullName>
        <ecNumber evidence="1">2.1.1.107</ecNumber>
    </recommendedName>
</protein>
<dbReference type="PROSITE" id="PS00840">
    <property type="entry name" value="SUMT_2"/>
    <property type="match status" value="1"/>
</dbReference>
<dbReference type="CDD" id="cd06578">
    <property type="entry name" value="HemD"/>
    <property type="match status" value="1"/>
</dbReference>
<reference evidence="11 12" key="1">
    <citation type="journal article" date="2021" name="Int. J. Syst. Evol. Microbiol.">
        <title>Amazonocrinis nigriterrae gen. nov., sp. nov., Atlanticothrix silvestris gen. nov., sp. nov. and Dendronalium phyllosphericum gen. nov., sp. nov., nostocacean cyanobacteria from Brazilian environments.</title>
        <authorList>
            <person name="Alvarenga D.O."/>
            <person name="Andreote A.P.D."/>
            <person name="Branco L.H.Z."/>
            <person name="Delbaje E."/>
            <person name="Cruz R.B."/>
            <person name="Varani A.M."/>
            <person name="Fiore M.F."/>
        </authorList>
    </citation>
    <scope>NUCLEOTIDE SEQUENCE [LARGE SCALE GENOMIC DNA]</scope>
    <source>
        <strain evidence="11 12">CENA369</strain>
    </source>
</reference>
<keyword evidence="12" id="KW-1185">Reference proteome</keyword>
<evidence type="ECO:0000313" key="11">
    <source>
        <dbReference type="EMBL" id="MBH8574041.1"/>
    </source>
</evidence>
<accession>A0A8J7I6I1</accession>
<dbReference type="NCBIfam" id="NF004790">
    <property type="entry name" value="PRK06136.1"/>
    <property type="match status" value="1"/>
</dbReference>
<dbReference type="EC" id="2.1.1.107" evidence="1"/>
<evidence type="ECO:0000313" key="12">
    <source>
        <dbReference type="Proteomes" id="UP000662314"/>
    </source>
</evidence>
<comment type="similarity">
    <text evidence="8">Belongs to the precorrin methyltransferase family.</text>
</comment>
<dbReference type="InterPro" id="IPR014776">
    <property type="entry name" value="4pyrrole_Mease_sub2"/>
</dbReference>
<dbReference type="InterPro" id="IPR003043">
    <property type="entry name" value="Uropor_MeTrfase_CS"/>
</dbReference>
<dbReference type="GO" id="GO:0032259">
    <property type="term" value="P:methylation"/>
    <property type="evidence" value="ECO:0007669"/>
    <property type="project" value="UniProtKB-KW"/>
</dbReference>
<feature type="domain" description="Tetrapyrrole methylase" evidence="9">
    <location>
        <begin position="7"/>
        <end position="212"/>
    </location>
</feature>
<dbReference type="InterPro" id="IPR036108">
    <property type="entry name" value="4pyrrol_syn_uPrphyn_synt_sf"/>
</dbReference>
<evidence type="ECO:0000259" key="10">
    <source>
        <dbReference type="Pfam" id="PF02602"/>
    </source>
</evidence>
<dbReference type="GO" id="GO:0004851">
    <property type="term" value="F:uroporphyrin-III C-methyltransferase activity"/>
    <property type="evidence" value="ECO:0007669"/>
    <property type="project" value="UniProtKB-EC"/>
</dbReference>
<evidence type="ECO:0000256" key="8">
    <source>
        <dbReference type="RuleBase" id="RU003960"/>
    </source>
</evidence>
<evidence type="ECO:0000256" key="4">
    <source>
        <dbReference type="ARBA" id="ARBA00022691"/>
    </source>
</evidence>